<keyword evidence="4" id="KW-1185">Reference proteome</keyword>
<dbReference type="AlphaFoldDB" id="A0A8T2UB30"/>
<dbReference type="EMBL" id="CM035413">
    <property type="protein sequence ID" value="KAH7430993.1"/>
    <property type="molecule type" value="Genomic_DNA"/>
</dbReference>
<feature type="domain" description="Tripeptidyl peptidase II second Ig-like" evidence="2">
    <location>
        <begin position="1"/>
        <end position="105"/>
    </location>
</feature>
<evidence type="ECO:0000259" key="2">
    <source>
        <dbReference type="Pfam" id="PF12580"/>
    </source>
</evidence>
<sequence length="189" mass="21352">MITDLNKRVLAVGDVYPKGVRLSNGDYVLRLHLRHENMEYLEKLKKTVIYIDKSLEEKNYIRLPFFSCIDGAITGRFGFKSRTLLHSESTTLYIGSPSEEKLPKDPTVGTMLLGKLTYGKIHSYNNKNDKNGQPCPASYPLRCVVPPPSKNDERQKDEDVSKKTNAEGFEEQVRDAKVLASLSRASAEE</sequence>
<evidence type="ECO:0000256" key="1">
    <source>
        <dbReference type="SAM" id="MobiDB-lite"/>
    </source>
</evidence>
<reference evidence="3" key="1">
    <citation type="submission" date="2021-08" db="EMBL/GenBank/DDBJ databases">
        <title>WGS assembly of Ceratopteris richardii.</title>
        <authorList>
            <person name="Marchant D.B."/>
            <person name="Chen G."/>
            <person name="Jenkins J."/>
            <person name="Shu S."/>
            <person name="Leebens-Mack J."/>
            <person name="Grimwood J."/>
            <person name="Schmutz J."/>
            <person name="Soltis P."/>
            <person name="Soltis D."/>
            <person name="Chen Z.-H."/>
        </authorList>
    </citation>
    <scope>NUCLEOTIDE SEQUENCE</scope>
    <source>
        <strain evidence="3">Whitten #5841</strain>
        <tissue evidence="3">Leaf</tissue>
    </source>
</reference>
<name>A0A8T2UB30_CERRI</name>
<organism evidence="3 4">
    <name type="scientific">Ceratopteris richardii</name>
    <name type="common">Triangle waterfern</name>
    <dbReference type="NCBI Taxonomy" id="49495"/>
    <lineage>
        <taxon>Eukaryota</taxon>
        <taxon>Viridiplantae</taxon>
        <taxon>Streptophyta</taxon>
        <taxon>Embryophyta</taxon>
        <taxon>Tracheophyta</taxon>
        <taxon>Polypodiopsida</taxon>
        <taxon>Polypodiidae</taxon>
        <taxon>Polypodiales</taxon>
        <taxon>Pteridineae</taxon>
        <taxon>Pteridaceae</taxon>
        <taxon>Parkerioideae</taxon>
        <taxon>Ceratopteris</taxon>
    </lineage>
</organism>
<comment type="caution">
    <text evidence="3">The sequence shown here is derived from an EMBL/GenBank/DDBJ whole genome shotgun (WGS) entry which is preliminary data.</text>
</comment>
<protein>
    <recommendedName>
        <fullName evidence="2">Tripeptidyl peptidase II second Ig-like domain-containing protein</fullName>
    </recommendedName>
</protein>
<evidence type="ECO:0000313" key="3">
    <source>
        <dbReference type="EMBL" id="KAH7430993.1"/>
    </source>
</evidence>
<dbReference type="OrthoDB" id="10256524at2759"/>
<proteinExistence type="predicted"/>
<dbReference type="InterPro" id="IPR022229">
    <property type="entry name" value="TPPII_Ig-like-2"/>
</dbReference>
<dbReference type="OMA" id="HENMEYL"/>
<gene>
    <name evidence="3" type="ORF">KP509_08G023800</name>
</gene>
<accession>A0A8T2UB30</accession>
<dbReference type="Pfam" id="PF12580">
    <property type="entry name" value="TPPII"/>
    <property type="match status" value="1"/>
</dbReference>
<feature type="compositionally biased region" description="Basic and acidic residues" evidence="1">
    <location>
        <begin position="150"/>
        <end position="173"/>
    </location>
</feature>
<evidence type="ECO:0000313" key="4">
    <source>
        <dbReference type="Proteomes" id="UP000825935"/>
    </source>
</evidence>
<feature type="region of interest" description="Disordered" evidence="1">
    <location>
        <begin position="124"/>
        <end position="173"/>
    </location>
</feature>
<dbReference type="Proteomes" id="UP000825935">
    <property type="component" value="Chromosome 8"/>
</dbReference>